<evidence type="ECO:0000256" key="7">
    <source>
        <dbReference type="ARBA" id="ARBA00022842"/>
    </source>
</evidence>
<dbReference type="EMBL" id="JBBBZM010000010">
    <property type="protein sequence ID" value="KAL0639513.1"/>
    <property type="molecule type" value="Genomic_DNA"/>
</dbReference>
<dbReference type="Pfam" id="PF00293">
    <property type="entry name" value="NUDIX"/>
    <property type="match status" value="1"/>
</dbReference>
<keyword evidence="12" id="KW-1185">Reference proteome</keyword>
<keyword evidence="8" id="KW-0520">NAD</keyword>
<dbReference type="InterPro" id="IPR000086">
    <property type="entry name" value="NUDIX_hydrolase_dom"/>
</dbReference>
<dbReference type="GO" id="GO:0016787">
    <property type="term" value="F:hydrolase activity"/>
    <property type="evidence" value="ECO:0007669"/>
    <property type="project" value="UniProtKB-KW"/>
</dbReference>
<organism evidence="11 12">
    <name type="scientific">Discina gigas</name>
    <dbReference type="NCBI Taxonomy" id="1032678"/>
    <lineage>
        <taxon>Eukaryota</taxon>
        <taxon>Fungi</taxon>
        <taxon>Dikarya</taxon>
        <taxon>Ascomycota</taxon>
        <taxon>Pezizomycotina</taxon>
        <taxon>Pezizomycetes</taxon>
        <taxon>Pezizales</taxon>
        <taxon>Discinaceae</taxon>
        <taxon>Discina</taxon>
    </lineage>
</organism>
<dbReference type="InterPro" id="IPR050241">
    <property type="entry name" value="NAD-cap_RNA_hydrolase_NudC"/>
</dbReference>
<dbReference type="InterPro" id="IPR015375">
    <property type="entry name" value="NADH_PPase-like_N"/>
</dbReference>
<dbReference type="InterPro" id="IPR049734">
    <property type="entry name" value="NudC-like_C"/>
</dbReference>
<comment type="caution">
    <text evidence="11">The sequence shown here is derived from an EMBL/GenBank/DDBJ whole genome shotgun (WGS) entry which is preliminary data.</text>
</comment>
<evidence type="ECO:0000256" key="4">
    <source>
        <dbReference type="ARBA" id="ARBA00012381"/>
    </source>
</evidence>
<dbReference type="EC" id="3.6.1.22" evidence="4"/>
<evidence type="ECO:0000313" key="11">
    <source>
        <dbReference type="EMBL" id="KAL0639513.1"/>
    </source>
</evidence>
<dbReference type="PANTHER" id="PTHR42904:SF6">
    <property type="entry name" value="NAD-CAPPED RNA HYDROLASE NUDT12"/>
    <property type="match status" value="1"/>
</dbReference>
<dbReference type="Gene3D" id="3.90.79.10">
    <property type="entry name" value="Nucleoside Triphosphate Pyrophosphohydrolase"/>
    <property type="match status" value="1"/>
</dbReference>
<accession>A0ABR3GUI2</accession>
<sequence>MNALPFDAEGFDYPESMLSRKFGREVVNYFAGSPLNRVSFLRASHPFLRAALPSARILLLRELAPLSSSANNLAWVDYPSVSALIGTPFDLEEAKLIENFDSRTETPTLVFLGLDEKVSDAFQFARDGVTYTGQPYFALDVTPRPQYSSIAEAVAEAATTSDGTHFRQARLDLDLIPSDAAILAHARSLLDWNSRNQFCAACGARTLSVHAGAKRTCPPFDRALQTSPDGPSLERPACIARKGVQNISFPRTGTVPSPPLNPTCTADKEGLPDPTVIMAILSPTHTHILLGRQRRWPADFYSTLAGFCEPAESLDEAVRRETWEESGVRVGRVVIHSTQPWPYPANLMIGAIGEALVGGDEIVLHHDPELVDARWFPLEEVRLALKKATIGIYETVPVDHKEGDLRLPPATAIAHQLVLAVVNGFHLPILASDSVAKI</sequence>
<evidence type="ECO:0000259" key="10">
    <source>
        <dbReference type="PROSITE" id="PS51462"/>
    </source>
</evidence>
<reference evidence="11 12" key="1">
    <citation type="submission" date="2024-02" db="EMBL/GenBank/DDBJ databases">
        <title>Discinaceae phylogenomics.</title>
        <authorList>
            <person name="Dirks A.C."/>
            <person name="James T.Y."/>
        </authorList>
    </citation>
    <scope>NUCLEOTIDE SEQUENCE [LARGE SCALE GENOMIC DNA]</scope>
    <source>
        <strain evidence="11 12">ACD0624</strain>
    </source>
</reference>
<evidence type="ECO:0000256" key="1">
    <source>
        <dbReference type="ARBA" id="ARBA00001946"/>
    </source>
</evidence>
<comment type="similarity">
    <text evidence="3">Belongs to the Nudix hydrolase family. NudC subfamily.</text>
</comment>
<protein>
    <recommendedName>
        <fullName evidence="4">NAD(+) diphosphatase</fullName>
        <ecNumber evidence="4">3.6.1.22</ecNumber>
    </recommendedName>
</protein>
<dbReference type="Proteomes" id="UP001447188">
    <property type="component" value="Unassembled WGS sequence"/>
</dbReference>
<dbReference type="PANTHER" id="PTHR42904">
    <property type="entry name" value="NUDIX HYDROLASE, NUDC SUBFAMILY"/>
    <property type="match status" value="1"/>
</dbReference>
<dbReference type="Gene3D" id="3.90.79.20">
    <property type="match status" value="1"/>
</dbReference>
<proteinExistence type="inferred from homology"/>
<keyword evidence="7" id="KW-0460">Magnesium</keyword>
<dbReference type="SUPFAM" id="SSF55811">
    <property type="entry name" value="Nudix"/>
    <property type="match status" value="1"/>
</dbReference>
<keyword evidence="6 11" id="KW-0378">Hydrolase</keyword>
<comment type="cofactor">
    <cofactor evidence="1">
        <name>Mg(2+)</name>
        <dbReference type="ChEBI" id="CHEBI:18420"/>
    </cofactor>
</comment>
<feature type="domain" description="Nudix hydrolase" evidence="10">
    <location>
        <begin position="271"/>
        <end position="398"/>
    </location>
</feature>
<gene>
    <name evidence="11" type="primary">NPY1</name>
    <name evidence="11" type="ORF">Q9L58_001339</name>
</gene>
<dbReference type="PROSITE" id="PS00893">
    <property type="entry name" value="NUDIX_BOX"/>
    <property type="match status" value="1"/>
</dbReference>
<evidence type="ECO:0000256" key="6">
    <source>
        <dbReference type="ARBA" id="ARBA00022801"/>
    </source>
</evidence>
<dbReference type="InterPro" id="IPR015797">
    <property type="entry name" value="NUDIX_hydrolase-like_dom_sf"/>
</dbReference>
<comment type="catalytic activity">
    <reaction evidence="9">
        <text>a 5'-end NAD(+)-phospho-ribonucleoside in mRNA + H2O = a 5'-end phospho-adenosine-phospho-ribonucleoside in mRNA + beta-nicotinamide D-ribonucleotide + 2 H(+)</text>
        <dbReference type="Rhea" id="RHEA:60876"/>
        <dbReference type="Rhea" id="RHEA-COMP:15698"/>
        <dbReference type="Rhea" id="RHEA-COMP:15719"/>
        <dbReference type="ChEBI" id="CHEBI:14649"/>
        <dbReference type="ChEBI" id="CHEBI:15377"/>
        <dbReference type="ChEBI" id="CHEBI:15378"/>
        <dbReference type="ChEBI" id="CHEBI:144029"/>
        <dbReference type="ChEBI" id="CHEBI:144051"/>
    </reaction>
    <physiologicalReaction direction="left-to-right" evidence="9">
        <dbReference type="Rhea" id="RHEA:60877"/>
    </physiologicalReaction>
</comment>
<evidence type="ECO:0000256" key="5">
    <source>
        <dbReference type="ARBA" id="ARBA00022723"/>
    </source>
</evidence>
<evidence type="ECO:0000256" key="9">
    <source>
        <dbReference type="ARBA" id="ARBA00023679"/>
    </source>
</evidence>
<evidence type="ECO:0000256" key="8">
    <source>
        <dbReference type="ARBA" id="ARBA00023027"/>
    </source>
</evidence>
<keyword evidence="5" id="KW-0479">Metal-binding</keyword>
<dbReference type="CDD" id="cd03429">
    <property type="entry name" value="NUDIX_NADH_pyrophosphatase_Nudt13"/>
    <property type="match status" value="1"/>
</dbReference>
<name>A0ABR3GUI2_9PEZI</name>
<evidence type="ECO:0000256" key="2">
    <source>
        <dbReference type="ARBA" id="ARBA00001947"/>
    </source>
</evidence>
<evidence type="ECO:0000313" key="12">
    <source>
        <dbReference type="Proteomes" id="UP001447188"/>
    </source>
</evidence>
<dbReference type="InterPro" id="IPR020084">
    <property type="entry name" value="NUDIX_hydrolase_CS"/>
</dbReference>
<comment type="cofactor">
    <cofactor evidence="2">
        <name>Zn(2+)</name>
        <dbReference type="ChEBI" id="CHEBI:29105"/>
    </cofactor>
</comment>
<evidence type="ECO:0000256" key="3">
    <source>
        <dbReference type="ARBA" id="ARBA00009595"/>
    </source>
</evidence>
<dbReference type="PROSITE" id="PS51462">
    <property type="entry name" value="NUDIX"/>
    <property type="match status" value="1"/>
</dbReference>
<dbReference type="Pfam" id="PF09296">
    <property type="entry name" value="NUDIX-like"/>
    <property type="match status" value="1"/>
</dbReference>